<dbReference type="Pfam" id="PF00685">
    <property type="entry name" value="Sulfotransfer_1"/>
    <property type="match status" value="1"/>
</dbReference>
<evidence type="ECO:0000313" key="4">
    <source>
        <dbReference type="EMBL" id="GBF79264.1"/>
    </source>
</evidence>
<evidence type="ECO:0000313" key="5">
    <source>
        <dbReference type="Proteomes" id="UP000287247"/>
    </source>
</evidence>
<dbReference type="Gene3D" id="3.40.50.300">
    <property type="entry name" value="P-loop containing nucleotide triphosphate hydrolases"/>
    <property type="match status" value="1"/>
</dbReference>
<dbReference type="Proteomes" id="UP000287247">
    <property type="component" value="Unassembled WGS sequence"/>
</dbReference>
<evidence type="ECO:0000256" key="2">
    <source>
        <dbReference type="ARBA" id="ARBA00023180"/>
    </source>
</evidence>
<dbReference type="OrthoDB" id="9797480at2"/>
<evidence type="ECO:0000256" key="1">
    <source>
        <dbReference type="ARBA" id="ARBA00022679"/>
    </source>
</evidence>
<dbReference type="RefSeq" id="WP_124977780.1">
    <property type="nucleotide sequence ID" value="NZ_BDQK01000001.1"/>
</dbReference>
<proteinExistence type="predicted"/>
<dbReference type="GO" id="GO:0008146">
    <property type="term" value="F:sulfotransferase activity"/>
    <property type="evidence" value="ECO:0007669"/>
    <property type="project" value="InterPro"/>
</dbReference>
<name>A0A401IDG4_APHSA</name>
<evidence type="ECO:0000259" key="3">
    <source>
        <dbReference type="Pfam" id="PF00685"/>
    </source>
</evidence>
<keyword evidence="1 4" id="KW-0808">Transferase</keyword>
<gene>
    <name evidence="4" type="ORF">AsFPU1_0657</name>
</gene>
<dbReference type="AlphaFoldDB" id="A0A401IDG4"/>
<dbReference type="EMBL" id="BDQK01000001">
    <property type="protein sequence ID" value="GBF79264.1"/>
    <property type="molecule type" value="Genomic_DNA"/>
</dbReference>
<comment type="caution">
    <text evidence="4">The sequence shown here is derived from an EMBL/GenBank/DDBJ whole genome shotgun (WGS) entry which is preliminary data.</text>
</comment>
<feature type="domain" description="Sulfotransferase" evidence="3">
    <location>
        <begin position="18"/>
        <end position="246"/>
    </location>
</feature>
<protein>
    <submittedName>
        <fullName evidence="4">Sulfotransferase</fullName>
    </submittedName>
</protein>
<reference evidence="5" key="1">
    <citation type="submission" date="2017-05" db="EMBL/GenBank/DDBJ databases">
        <title>Physiological properties and genetic analysis related to exopolysaccharide production of fresh-water unicellular cyanobacterium Aphanothece sacrum, Suizenji Nori, that has been cultured as a food source in Japan.</title>
        <authorList>
            <person name="Kanesaki Y."/>
            <person name="Yoshikawa S."/>
            <person name="Ohki K."/>
        </authorList>
    </citation>
    <scope>NUCLEOTIDE SEQUENCE [LARGE SCALE GENOMIC DNA]</scope>
    <source>
        <strain evidence="5">FPU1</strain>
    </source>
</reference>
<dbReference type="InterPro" id="IPR000863">
    <property type="entry name" value="Sulfotransferase_dom"/>
</dbReference>
<accession>A0A401IDG4</accession>
<keyword evidence="2" id="KW-0325">Glycoprotein</keyword>
<dbReference type="PANTHER" id="PTHR10605:SF56">
    <property type="entry name" value="BIFUNCTIONAL HEPARAN SULFATE N-DEACETYLASE_N-SULFOTRANSFERASE"/>
    <property type="match status" value="1"/>
</dbReference>
<sequence>MIKQTVKNIVYPLFKSRPDFLIIGAQKSGTTSLYNYLIQHPQIIKNKSWKEVRYFDLPENYAQGMTWYLGNFPSKLQKGNRMTVDSSPNYMYFPHIPNLIKQDLGNIKMIAVLREPVSRAYSAWKMYHSFWTNADVAQNNKKIADTRTFAEAIEQELNNKCAADIYTYDYLARGKYVEQIENYYQYFDKNMLLILNFNDLKNDLESVLNRVCTFLDIEPFSEASLKQLLENKYNVGIKSEKSVEDKQVLEQLKTYFEPYNQQLYTLLGKSYNW</sequence>
<dbReference type="PANTHER" id="PTHR10605">
    <property type="entry name" value="HEPARAN SULFATE SULFOTRANSFERASE"/>
    <property type="match status" value="1"/>
</dbReference>
<organism evidence="4 5">
    <name type="scientific">Aphanothece sacrum FPU1</name>
    <dbReference type="NCBI Taxonomy" id="1920663"/>
    <lineage>
        <taxon>Bacteria</taxon>
        <taxon>Bacillati</taxon>
        <taxon>Cyanobacteriota</taxon>
        <taxon>Cyanophyceae</taxon>
        <taxon>Oscillatoriophycideae</taxon>
        <taxon>Chroococcales</taxon>
        <taxon>Aphanothecaceae</taxon>
        <taxon>Aphanothece</taxon>
    </lineage>
</organism>
<dbReference type="InterPro" id="IPR027417">
    <property type="entry name" value="P-loop_NTPase"/>
</dbReference>
<keyword evidence="5" id="KW-1185">Reference proteome</keyword>
<dbReference type="SUPFAM" id="SSF52540">
    <property type="entry name" value="P-loop containing nucleoside triphosphate hydrolases"/>
    <property type="match status" value="1"/>
</dbReference>
<dbReference type="InterPro" id="IPR037359">
    <property type="entry name" value="NST/OST"/>
</dbReference>